<dbReference type="GO" id="GO:0006508">
    <property type="term" value="P:proteolysis"/>
    <property type="evidence" value="ECO:0007669"/>
    <property type="project" value="UniProtKB-UniRule"/>
</dbReference>
<evidence type="ECO:0000259" key="2">
    <source>
        <dbReference type="Pfam" id="PF02617"/>
    </source>
</evidence>
<dbReference type="NCBIfam" id="NF000668">
    <property type="entry name" value="PRK00033.1-1"/>
    <property type="match status" value="1"/>
</dbReference>
<dbReference type="InterPro" id="IPR022935">
    <property type="entry name" value="ClpS"/>
</dbReference>
<dbReference type="SUPFAM" id="SSF54736">
    <property type="entry name" value="ClpS-like"/>
    <property type="match status" value="1"/>
</dbReference>
<dbReference type="InterPro" id="IPR014719">
    <property type="entry name" value="Ribosomal_bL12_C/ClpS-like"/>
</dbReference>
<proteinExistence type="inferred from homology"/>
<comment type="function">
    <text evidence="1">Involved in the modulation of the specificity of the ClpAP-mediated ATP-dependent protein degradation.</text>
</comment>
<dbReference type="PANTHER" id="PTHR33473:SF19">
    <property type="entry name" value="ATP-DEPENDENT CLP PROTEASE ADAPTER PROTEIN CLPS"/>
    <property type="match status" value="1"/>
</dbReference>
<gene>
    <name evidence="1" type="primary">clpS</name>
    <name evidence="3" type="ORF">RM6536_0118</name>
</gene>
<protein>
    <recommendedName>
        <fullName evidence="1">ATP-dependent Clp protease adapter protein ClpS</fullName>
    </recommendedName>
</protein>
<dbReference type="GO" id="GO:0030163">
    <property type="term" value="P:protein catabolic process"/>
    <property type="evidence" value="ECO:0007669"/>
    <property type="project" value="InterPro"/>
</dbReference>
<dbReference type="EMBL" id="AP014938">
    <property type="protein sequence ID" value="BAS19365.1"/>
    <property type="molecule type" value="Genomic_DNA"/>
</dbReference>
<dbReference type="GO" id="GO:0008233">
    <property type="term" value="F:peptidase activity"/>
    <property type="evidence" value="ECO:0007669"/>
    <property type="project" value="UniProtKB-KW"/>
</dbReference>
<comment type="subunit">
    <text evidence="1">Binds to the N-terminal domain of the chaperone ClpA.</text>
</comment>
<evidence type="ECO:0000313" key="3">
    <source>
        <dbReference type="EMBL" id="BAS19365.1"/>
    </source>
</evidence>
<dbReference type="HAMAP" id="MF_00302">
    <property type="entry name" value="ClpS"/>
    <property type="match status" value="1"/>
</dbReference>
<keyword evidence="3" id="KW-0378">Hydrolase</keyword>
<evidence type="ECO:0000313" key="4">
    <source>
        <dbReference type="Proteomes" id="UP000066203"/>
    </source>
</evidence>
<dbReference type="PANTHER" id="PTHR33473">
    <property type="entry name" value="ATP-DEPENDENT CLP PROTEASE ADAPTER PROTEIN CLPS1, CHLOROPLASTIC"/>
    <property type="match status" value="1"/>
</dbReference>
<dbReference type="Pfam" id="PF02617">
    <property type="entry name" value="ClpS"/>
    <property type="match status" value="1"/>
</dbReference>
<keyword evidence="3" id="KW-0645">Protease</keyword>
<dbReference type="PATRIC" id="fig|43675.28.peg.122"/>
<dbReference type="AlphaFoldDB" id="A0A0K2RX47"/>
<dbReference type="InterPro" id="IPR003769">
    <property type="entry name" value="ClpS_core"/>
</dbReference>
<dbReference type="RefSeq" id="WP_060823626.1">
    <property type="nucleotide sequence ID" value="NZ_AP014938.1"/>
</dbReference>
<comment type="similarity">
    <text evidence="1">Belongs to the ClpS family.</text>
</comment>
<dbReference type="Proteomes" id="UP000066203">
    <property type="component" value="Chromosome"/>
</dbReference>
<evidence type="ECO:0000256" key="1">
    <source>
        <dbReference type="HAMAP-Rule" id="MF_00302"/>
    </source>
</evidence>
<organism evidence="3">
    <name type="scientific">Rothia mucilaginosa</name>
    <dbReference type="NCBI Taxonomy" id="43675"/>
    <lineage>
        <taxon>Bacteria</taxon>
        <taxon>Bacillati</taxon>
        <taxon>Actinomycetota</taxon>
        <taxon>Actinomycetes</taxon>
        <taxon>Micrococcales</taxon>
        <taxon>Micrococcaceae</taxon>
        <taxon>Rothia</taxon>
    </lineage>
</organism>
<name>A0A0K2RX47_9MICC</name>
<accession>A0A0K2RX47</accession>
<sequence length="106" mass="11961">MNTTAVTLSTGTLEDTDLDTALENILATETPWKVIVWNDPVNLMTYVSYVFRSHFGYSRARAEELMLQVHNNGKAIVFTGSREDAEKHTQAMHAWGLLATFEKVEN</sequence>
<dbReference type="Gene3D" id="3.30.1390.10">
    <property type="match status" value="1"/>
</dbReference>
<reference evidence="4" key="1">
    <citation type="submission" date="2015-08" db="EMBL/GenBank/DDBJ databases">
        <title>Complete genome sequence of Rothia mucilaginosa strain NUM-Rm6536.</title>
        <authorList>
            <person name="Nambu T."/>
        </authorList>
    </citation>
    <scope>NUCLEOTIDE SEQUENCE [LARGE SCALE GENOMIC DNA]</scope>
    <source>
        <strain evidence="4">NUM-Rm6536</strain>
    </source>
</reference>
<feature type="domain" description="Adaptor protein ClpS core" evidence="2">
    <location>
        <begin position="29"/>
        <end position="94"/>
    </location>
</feature>